<keyword evidence="3" id="KW-1185">Reference proteome</keyword>
<name>A0ABM9C566_9BACL</name>
<dbReference type="Pfam" id="PF01636">
    <property type="entry name" value="APH"/>
    <property type="match status" value="1"/>
</dbReference>
<proteinExistence type="predicted"/>
<organism evidence="2 3">
    <name type="scientific">Paenibacillus auburnensis</name>
    <dbReference type="NCBI Taxonomy" id="2905649"/>
    <lineage>
        <taxon>Bacteria</taxon>
        <taxon>Bacillati</taxon>
        <taxon>Bacillota</taxon>
        <taxon>Bacilli</taxon>
        <taxon>Bacillales</taxon>
        <taxon>Paenibacillaceae</taxon>
        <taxon>Paenibacillus</taxon>
    </lineage>
</organism>
<evidence type="ECO:0000313" key="3">
    <source>
        <dbReference type="Proteomes" id="UP000838324"/>
    </source>
</evidence>
<protein>
    <recommendedName>
        <fullName evidence="1">Aminoglycoside phosphotransferase domain-containing protein</fullName>
    </recommendedName>
</protein>
<evidence type="ECO:0000259" key="1">
    <source>
        <dbReference type="Pfam" id="PF01636"/>
    </source>
</evidence>
<dbReference type="RefSeq" id="WP_236333400.1">
    <property type="nucleotide sequence ID" value="NZ_CAKMMG010000002.1"/>
</dbReference>
<comment type="caution">
    <text evidence="2">The sequence shown here is derived from an EMBL/GenBank/DDBJ whole genome shotgun (WGS) entry which is preliminary data.</text>
</comment>
<dbReference type="EMBL" id="CAKMMG010000002">
    <property type="protein sequence ID" value="CAH1204501.1"/>
    <property type="molecule type" value="Genomic_DNA"/>
</dbReference>
<dbReference type="SUPFAM" id="SSF56112">
    <property type="entry name" value="Protein kinase-like (PK-like)"/>
    <property type="match status" value="1"/>
</dbReference>
<dbReference type="InterPro" id="IPR011009">
    <property type="entry name" value="Kinase-like_dom_sf"/>
</dbReference>
<accession>A0ABM9C566</accession>
<evidence type="ECO:0000313" key="2">
    <source>
        <dbReference type="EMBL" id="CAH1204501.1"/>
    </source>
</evidence>
<feature type="domain" description="Aminoglycoside phosphotransferase" evidence="1">
    <location>
        <begin position="27"/>
        <end position="247"/>
    </location>
</feature>
<dbReference type="Proteomes" id="UP000838324">
    <property type="component" value="Unassembled WGS sequence"/>
</dbReference>
<reference evidence="2" key="1">
    <citation type="submission" date="2022-01" db="EMBL/GenBank/DDBJ databases">
        <authorList>
            <person name="Criscuolo A."/>
        </authorList>
    </citation>
    <scope>NUCLEOTIDE SEQUENCE</scope>
    <source>
        <strain evidence="2">CIP111892</strain>
    </source>
</reference>
<dbReference type="Gene3D" id="3.90.1200.10">
    <property type="match status" value="1"/>
</dbReference>
<gene>
    <name evidence="2" type="ORF">PAECIP111892_02457</name>
</gene>
<dbReference type="InterPro" id="IPR002575">
    <property type="entry name" value="Aminoglycoside_PTrfase"/>
</dbReference>
<sequence>MEPLNYILDFPQLCMKYGLGQLTETPEPVSGGFLHKMYRIVTGQAEYAVKALNPQIMLRPAAMGNIIFAEKVASLARSQGINALPAIESQGSCMHEVQGQYYLLFPWMEGKALPSGAVDMDCCTQIGRVLADIHTADFSALLTGQQAEEFIPSAVPWQDYSHRAEQQQLSYSELLNNSLARLQGYEKLANSAAELLQDNRVISHRDLDPKNVLWDKSGIPLIIDWEAAGTVHPMQELLEVALYWCGFEAGEASQEAFRTVISAYRNQGGKVTGNWTDVLNLGYQGKLDWLDYSLRRSLGLEVTDEAERQLGVSEVIRTIGALDDYADFIPICLKWLEYELK</sequence>